<dbReference type="Gene3D" id="1.10.260.40">
    <property type="entry name" value="lambda repressor-like DNA-binding domains"/>
    <property type="match status" value="1"/>
</dbReference>
<dbReference type="eggNOG" id="COG1396">
    <property type="taxonomic scope" value="Bacteria"/>
</dbReference>
<name>A0A1W2FQK9_9PSEU</name>
<dbReference type="Pfam" id="PF19054">
    <property type="entry name" value="DUF5753"/>
    <property type="match status" value="1"/>
</dbReference>
<dbReference type="RefSeq" id="WP_030479358.1">
    <property type="nucleotide sequence ID" value="NZ_FWYC01000021.1"/>
</dbReference>
<dbReference type="Pfam" id="PF13560">
    <property type="entry name" value="HTH_31"/>
    <property type="match status" value="1"/>
</dbReference>
<dbReference type="AlphaFoldDB" id="A0A1W2FQK9"/>
<dbReference type="SUPFAM" id="SSF47413">
    <property type="entry name" value="lambda repressor-like DNA-binding domains"/>
    <property type="match status" value="1"/>
</dbReference>
<dbReference type="InterPro" id="IPR043917">
    <property type="entry name" value="DUF5753"/>
</dbReference>
<feature type="domain" description="HTH cro/C1-type" evidence="1">
    <location>
        <begin position="16"/>
        <end position="48"/>
    </location>
</feature>
<dbReference type="EMBL" id="FWYC01000021">
    <property type="protein sequence ID" value="SMD24221.1"/>
    <property type="molecule type" value="Genomic_DNA"/>
</dbReference>
<dbReference type="STRING" id="40571.SAMN05660733_07680"/>
<keyword evidence="3" id="KW-1185">Reference proteome</keyword>
<dbReference type="InterPro" id="IPR010982">
    <property type="entry name" value="Lambda_DNA-bd_dom_sf"/>
</dbReference>
<protein>
    <submittedName>
        <fullName evidence="2">Helix-turn-helix domain-containing protein</fullName>
    </submittedName>
</protein>
<dbReference type="Proteomes" id="UP000192840">
    <property type="component" value="Unassembled WGS sequence"/>
</dbReference>
<dbReference type="PROSITE" id="PS50943">
    <property type="entry name" value="HTH_CROC1"/>
    <property type="match status" value="1"/>
</dbReference>
<dbReference type="OrthoDB" id="4966777at2"/>
<sequence length="281" mass="31022">MATTFEKRKEEFGERLRKLREAAGLEAKELAARIGWNAPKLSKVENGRQPASEADLEAWLAGMRPPEDVADELRTELAAVHDAYRTWKAQVRGGHKARQELAIELDAKTKVIRAVDVGVVPGLLQTPEYARHVLLVHANVHGGGQDIAEAVRTRMRRQQVLYEPGRTIEILVTESALLHPVAPPDVMAGQIHRLVAAIGTPNVRFGILPAHVRLPYMLMHGYWIVDQVVMVETVTAELRITDPDEVATYGKVTDLLWSAAVEGDAARTLLLRLASELPPSA</sequence>
<accession>A0A1W2FQK9</accession>
<dbReference type="GO" id="GO:0003677">
    <property type="term" value="F:DNA binding"/>
    <property type="evidence" value="ECO:0007669"/>
    <property type="project" value="InterPro"/>
</dbReference>
<organism evidence="2 3">
    <name type="scientific">Lentzea albidocapillata</name>
    <dbReference type="NCBI Taxonomy" id="40571"/>
    <lineage>
        <taxon>Bacteria</taxon>
        <taxon>Bacillati</taxon>
        <taxon>Actinomycetota</taxon>
        <taxon>Actinomycetes</taxon>
        <taxon>Pseudonocardiales</taxon>
        <taxon>Pseudonocardiaceae</taxon>
        <taxon>Lentzea</taxon>
    </lineage>
</organism>
<dbReference type="InterPro" id="IPR001387">
    <property type="entry name" value="Cro/C1-type_HTH"/>
</dbReference>
<evidence type="ECO:0000313" key="2">
    <source>
        <dbReference type="EMBL" id="SMD24221.1"/>
    </source>
</evidence>
<reference evidence="3" key="1">
    <citation type="submission" date="2017-04" db="EMBL/GenBank/DDBJ databases">
        <authorList>
            <person name="Varghese N."/>
            <person name="Submissions S."/>
        </authorList>
    </citation>
    <scope>NUCLEOTIDE SEQUENCE [LARGE SCALE GENOMIC DNA]</scope>
    <source>
        <strain evidence="3">DSM 44073</strain>
    </source>
</reference>
<dbReference type="CDD" id="cd00093">
    <property type="entry name" value="HTH_XRE"/>
    <property type="match status" value="1"/>
</dbReference>
<dbReference type="SMART" id="SM00530">
    <property type="entry name" value="HTH_XRE"/>
    <property type="match status" value="1"/>
</dbReference>
<gene>
    <name evidence="2" type="ORF">SAMN05660733_07680</name>
</gene>
<evidence type="ECO:0000313" key="3">
    <source>
        <dbReference type="Proteomes" id="UP000192840"/>
    </source>
</evidence>
<evidence type="ECO:0000259" key="1">
    <source>
        <dbReference type="PROSITE" id="PS50943"/>
    </source>
</evidence>
<proteinExistence type="predicted"/>